<dbReference type="STRING" id="1611254.A0A2G5VMH2"/>
<accession>A0A2G5VMH2</accession>
<dbReference type="OrthoDB" id="2414723at2759"/>
<dbReference type="AlphaFoldDB" id="A0A2G5VMH2"/>
<feature type="domain" description="BTB" evidence="1">
    <location>
        <begin position="143"/>
        <end position="259"/>
    </location>
</feature>
<organism evidence="2 3">
    <name type="scientific">Caenorhabditis nigoni</name>
    <dbReference type="NCBI Taxonomy" id="1611254"/>
    <lineage>
        <taxon>Eukaryota</taxon>
        <taxon>Metazoa</taxon>
        <taxon>Ecdysozoa</taxon>
        <taxon>Nematoda</taxon>
        <taxon>Chromadorea</taxon>
        <taxon>Rhabditida</taxon>
        <taxon>Rhabditina</taxon>
        <taxon>Rhabditomorpha</taxon>
        <taxon>Rhabditoidea</taxon>
        <taxon>Rhabditidae</taxon>
        <taxon>Peloderinae</taxon>
        <taxon>Caenorhabditis</taxon>
    </lineage>
</organism>
<dbReference type="GO" id="GO:0051260">
    <property type="term" value="P:protein homooligomerization"/>
    <property type="evidence" value="ECO:0007669"/>
    <property type="project" value="InterPro"/>
</dbReference>
<dbReference type="Gene3D" id="3.30.710.10">
    <property type="entry name" value="Potassium Channel Kv1.1, Chain A"/>
    <property type="match status" value="1"/>
</dbReference>
<proteinExistence type="predicted"/>
<comment type="caution">
    <text evidence="2">The sequence shown here is derived from an EMBL/GenBank/DDBJ whole genome shotgun (WGS) entry which is preliminary data.</text>
</comment>
<dbReference type="InterPro" id="IPR003131">
    <property type="entry name" value="T1-type_BTB"/>
</dbReference>
<dbReference type="EMBL" id="PDUG01000001">
    <property type="protein sequence ID" value="PIC52850.1"/>
    <property type="molecule type" value="Genomic_DNA"/>
</dbReference>
<dbReference type="InterPro" id="IPR011333">
    <property type="entry name" value="SKP1/BTB/POZ_sf"/>
</dbReference>
<dbReference type="PANTHER" id="PTHR11145:SF19">
    <property type="entry name" value="BTB DOMAIN-CONTAINING PROTEIN-RELATED"/>
    <property type="match status" value="1"/>
</dbReference>
<evidence type="ECO:0000313" key="3">
    <source>
        <dbReference type="Proteomes" id="UP000230233"/>
    </source>
</evidence>
<dbReference type="SMART" id="SM00225">
    <property type="entry name" value="BTB"/>
    <property type="match status" value="1"/>
</dbReference>
<sequence>MAQDGKIQIARRKHFFHTFNDDLAEQPDTTVKIEFGIHHHFEWSLLIVPVPGDCYELRLNAECALSDAPENLKNHLEGTYDIRLKKDLFGEKEYPRYSGQLISGSIVITRELPKKVLQKEVNNIWLKMDIERVLGSDEKKPEPKVKLDIGGMQFHTTPSTICRYFSRLKRDAGFLVKWDSDKQNSHSCIDFDVQGRYWKDLFYDRDPKHFSYILNFLREGYDMELPKNQDDIKEISKEAKFWMLKELEEMCEWRLKTSDF</sequence>
<evidence type="ECO:0000313" key="2">
    <source>
        <dbReference type="EMBL" id="PIC52850.1"/>
    </source>
</evidence>
<evidence type="ECO:0000259" key="1">
    <source>
        <dbReference type="SMART" id="SM00225"/>
    </source>
</evidence>
<dbReference type="InterPro" id="IPR000210">
    <property type="entry name" value="BTB/POZ_dom"/>
</dbReference>
<reference evidence="3" key="1">
    <citation type="submission" date="2017-10" db="EMBL/GenBank/DDBJ databases">
        <title>Rapid genome shrinkage in a self-fertile nematode reveals novel sperm competition proteins.</title>
        <authorList>
            <person name="Yin D."/>
            <person name="Schwarz E.M."/>
            <person name="Thomas C.G."/>
            <person name="Felde R.L."/>
            <person name="Korf I.F."/>
            <person name="Cutter A.D."/>
            <person name="Schartner C.M."/>
            <person name="Ralston E.J."/>
            <person name="Meyer B.J."/>
            <person name="Haag E.S."/>
        </authorList>
    </citation>
    <scope>NUCLEOTIDE SEQUENCE [LARGE SCALE GENOMIC DNA]</scope>
    <source>
        <strain evidence="3">JU1422</strain>
    </source>
</reference>
<gene>
    <name evidence="2" type="primary">Cnig_chr_I.g2789</name>
    <name evidence="2" type="ORF">B9Z55_002789</name>
</gene>
<dbReference type="Pfam" id="PF02214">
    <property type="entry name" value="BTB_2"/>
    <property type="match status" value="1"/>
</dbReference>
<dbReference type="Proteomes" id="UP000230233">
    <property type="component" value="Chromosome I"/>
</dbReference>
<protein>
    <recommendedName>
        <fullName evidence="1">BTB domain-containing protein</fullName>
    </recommendedName>
</protein>
<dbReference type="SUPFAM" id="SSF54695">
    <property type="entry name" value="POZ domain"/>
    <property type="match status" value="1"/>
</dbReference>
<keyword evidence="3" id="KW-1185">Reference proteome</keyword>
<name>A0A2G5VMH2_9PELO</name>
<dbReference type="PANTHER" id="PTHR11145">
    <property type="entry name" value="BTB/POZ DOMAIN-CONTAINING ADAPTER FOR CUL3-MEDIATED RHOA DEGRADATION PROTEIN FAMILY MEMBER"/>
    <property type="match status" value="1"/>
</dbReference>
<dbReference type="InterPro" id="IPR045068">
    <property type="entry name" value="BACURD1-3"/>
</dbReference>